<reference evidence="1 2" key="1">
    <citation type="submission" date="2018-07" db="EMBL/GenBank/DDBJ databases">
        <title>Leeuwenhoekiella genomics.</title>
        <authorList>
            <person name="Tahon G."/>
            <person name="Willems A."/>
        </authorList>
    </citation>
    <scope>NUCLEOTIDE SEQUENCE [LARGE SCALE GENOMIC DNA]</scope>
    <source>
        <strain evidence="1 2">R-50232</strain>
    </source>
</reference>
<accession>A0A4Q0NNI6</accession>
<evidence type="ECO:0000313" key="1">
    <source>
        <dbReference type="EMBL" id="RXG11534.1"/>
    </source>
</evidence>
<organism evidence="1 2">
    <name type="scientific">Leeuwenhoekiella aestuarii</name>
    <dbReference type="NCBI Taxonomy" id="2249426"/>
    <lineage>
        <taxon>Bacteria</taxon>
        <taxon>Pseudomonadati</taxon>
        <taxon>Bacteroidota</taxon>
        <taxon>Flavobacteriia</taxon>
        <taxon>Flavobacteriales</taxon>
        <taxon>Flavobacteriaceae</taxon>
        <taxon>Leeuwenhoekiella</taxon>
    </lineage>
</organism>
<keyword evidence="2" id="KW-1185">Reference proteome</keyword>
<dbReference type="RefSeq" id="WP_161567113.1">
    <property type="nucleotide sequence ID" value="NZ_QOVI01000010.1"/>
</dbReference>
<gene>
    <name evidence="1" type="ORF">DSM04_11026</name>
</gene>
<sequence>METRKVLTKMFPFEADHLLKLEAAHSQTGVYVNSDLTAGLSIGGKIAEAAFT</sequence>
<dbReference type="EMBL" id="QOVI01000010">
    <property type="protein sequence ID" value="RXG11534.1"/>
    <property type="molecule type" value="Genomic_DNA"/>
</dbReference>
<dbReference type="AlphaFoldDB" id="A0A4Q0NNI6"/>
<comment type="caution">
    <text evidence="1">The sequence shown here is derived from an EMBL/GenBank/DDBJ whole genome shotgun (WGS) entry which is preliminary data.</text>
</comment>
<protein>
    <submittedName>
        <fullName evidence="1">Uncharacterized protein</fullName>
    </submittedName>
</protein>
<proteinExistence type="predicted"/>
<dbReference type="Proteomes" id="UP000289821">
    <property type="component" value="Unassembled WGS sequence"/>
</dbReference>
<evidence type="ECO:0000313" key="2">
    <source>
        <dbReference type="Proteomes" id="UP000289821"/>
    </source>
</evidence>
<name>A0A4Q0NNI6_9FLAO</name>